<keyword evidence="3" id="KW-1185">Reference proteome</keyword>
<dbReference type="InterPro" id="IPR045749">
    <property type="entry name" value="DUF6090"/>
</dbReference>
<dbReference type="RefSeq" id="WP_091904203.1">
    <property type="nucleotide sequence ID" value="NZ_FOYX01000003.1"/>
</dbReference>
<proteinExistence type="predicted"/>
<keyword evidence="1" id="KW-1133">Transmembrane helix</keyword>
<evidence type="ECO:0000256" key="1">
    <source>
        <dbReference type="SAM" id="Phobius"/>
    </source>
</evidence>
<evidence type="ECO:0000313" key="2">
    <source>
        <dbReference type="EMBL" id="SFR82789.1"/>
    </source>
</evidence>
<feature type="transmembrane region" description="Helical" evidence="1">
    <location>
        <begin position="21"/>
        <end position="40"/>
    </location>
</feature>
<dbReference type="Proteomes" id="UP000199462">
    <property type="component" value="Unassembled WGS sequence"/>
</dbReference>
<accession>A0A1I6JUX0</accession>
<reference evidence="3" key="1">
    <citation type="submission" date="2016-10" db="EMBL/GenBank/DDBJ databases">
        <authorList>
            <person name="Varghese N."/>
            <person name="Submissions S."/>
        </authorList>
    </citation>
    <scope>NUCLEOTIDE SEQUENCE [LARGE SCALE GENOMIC DNA]</scope>
    <source>
        <strain evidence="3">DSM 19891</strain>
    </source>
</reference>
<evidence type="ECO:0000313" key="3">
    <source>
        <dbReference type="Proteomes" id="UP000199462"/>
    </source>
</evidence>
<keyword evidence="1" id="KW-0812">Transmembrane</keyword>
<dbReference type="EMBL" id="FOYX01000003">
    <property type="protein sequence ID" value="SFR82789.1"/>
    <property type="molecule type" value="Genomic_DNA"/>
</dbReference>
<sequence>MIKFFRKIRQNLLSDGKTGKYFKYAVGEIVLVVIGILIALQINNWNEQGKVDGEILKTLNEIRSNLISDSLSIRDTRILKSEDINIQYTVIHELESRNIPYDSIEYHLGRVMIARRIVLVDNGYQLMKRFGLEQLKNQELRNELINYYTNFTKRINNDTADDDYEFITVYLPYVRNHFLDYNWSKQGVPADYEHLKSDQYFLTSLKTNIKNQESTLEQLQNGTRKIQEILPMLDETILAYE</sequence>
<gene>
    <name evidence="2" type="ORF">SAMN04488010_3080</name>
</gene>
<protein>
    <submittedName>
        <fullName evidence="2">Uncharacterized protein</fullName>
    </submittedName>
</protein>
<dbReference type="STRING" id="440514.SAMN04488010_3080"/>
<keyword evidence="1" id="KW-0472">Membrane</keyword>
<organism evidence="2 3">
    <name type="scientific">Maribacter stanieri</name>
    <dbReference type="NCBI Taxonomy" id="440514"/>
    <lineage>
        <taxon>Bacteria</taxon>
        <taxon>Pseudomonadati</taxon>
        <taxon>Bacteroidota</taxon>
        <taxon>Flavobacteriia</taxon>
        <taxon>Flavobacteriales</taxon>
        <taxon>Flavobacteriaceae</taxon>
        <taxon>Maribacter</taxon>
    </lineage>
</organism>
<name>A0A1I6JUX0_9FLAO</name>
<dbReference type="Pfam" id="PF19578">
    <property type="entry name" value="DUF6090"/>
    <property type="match status" value="1"/>
</dbReference>
<dbReference type="AlphaFoldDB" id="A0A1I6JUX0"/>